<proteinExistence type="predicted"/>
<keyword evidence="1" id="KW-0812">Transmembrane</keyword>
<keyword evidence="1" id="KW-0472">Membrane</keyword>
<feature type="transmembrane region" description="Helical" evidence="1">
    <location>
        <begin position="86"/>
        <end position="104"/>
    </location>
</feature>
<feature type="transmembrane region" description="Helical" evidence="1">
    <location>
        <begin position="38"/>
        <end position="55"/>
    </location>
</feature>
<name>A0ABS2RGC9_9ACTN</name>
<dbReference type="RefSeq" id="WP_204916250.1">
    <property type="nucleotide sequence ID" value="NZ_BAAAQP010000011.1"/>
</dbReference>
<evidence type="ECO:0008006" key="4">
    <source>
        <dbReference type="Google" id="ProtNLM"/>
    </source>
</evidence>
<organism evidence="2 3">
    <name type="scientific">Microlunatus panaciterrae</name>
    <dbReference type="NCBI Taxonomy" id="400768"/>
    <lineage>
        <taxon>Bacteria</taxon>
        <taxon>Bacillati</taxon>
        <taxon>Actinomycetota</taxon>
        <taxon>Actinomycetes</taxon>
        <taxon>Propionibacteriales</taxon>
        <taxon>Propionibacteriaceae</taxon>
        <taxon>Microlunatus</taxon>
    </lineage>
</organism>
<gene>
    <name evidence="2" type="ORF">JOE57_000508</name>
</gene>
<protein>
    <recommendedName>
        <fullName evidence="4">DUF4233 domain-containing protein</fullName>
    </recommendedName>
</protein>
<keyword evidence="3" id="KW-1185">Reference proteome</keyword>
<dbReference type="Proteomes" id="UP000704762">
    <property type="component" value="Unassembled WGS sequence"/>
</dbReference>
<accession>A0ABS2RGC9</accession>
<evidence type="ECO:0000313" key="3">
    <source>
        <dbReference type="Proteomes" id="UP000704762"/>
    </source>
</evidence>
<reference evidence="2 3" key="1">
    <citation type="submission" date="2021-01" db="EMBL/GenBank/DDBJ databases">
        <title>Sequencing the genomes of 1000 actinobacteria strains.</title>
        <authorList>
            <person name="Klenk H.-P."/>
        </authorList>
    </citation>
    <scope>NUCLEOTIDE SEQUENCE [LARGE SCALE GENOMIC DNA]</scope>
    <source>
        <strain evidence="2 3">DSM 18662</strain>
    </source>
</reference>
<feature type="transmembrane region" description="Helical" evidence="1">
    <location>
        <begin position="62"/>
        <end position="80"/>
    </location>
</feature>
<keyword evidence="1" id="KW-1133">Transmembrane helix</keyword>
<sequence>MTNKNVRLLLGLLTGLVGLLAMVRLVAGAFSGSRSTFAWIFVALAMIPWVAYAGWRARHGHLSTSWGLVVFGLGVLGLVLTWLFTIGAVLALACSLASFAVIWLHDWPPRRPAGDARMVHMEELTDEAVES</sequence>
<comment type="caution">
    <text evidence="2">The sequence shown here is derived from an EMBL/GenBank/DDBJ whole genome shotgun (WGS) entry which is preliminary data.</text>
</comment>
<evidence type="ECO:0000256" key="1">
    <source>
        <dbReference type="SAM" id="Phobius"/>
    </source>
</evidence>
<dbReference type="EMBL" id="JAFBCF010000001">
    <property type="protein sequence ID" value="MBM7797587.1"/>
    <property type="molecule type" value="Genomic_DNA"/>
</dbReference>
<evidence type="ECO:0000313" key="2">
    <source>
        <dbReference type="EMBL" id="MBM7797587.1"/>
    </source>
</evidence>